<dbReference type="PROSITE" id="PS51257">
    <property type="entry name" value="PROKAR_LIPOPROTEIN"/>
    <property type="match status" value="1"/>
</dbReference>
<reference evidence="9 10" key="1">
    <citation type="journal article" date="2008" name="Nature">
        <title>The Trichoplax genome and the nature of placozoans.</title>
        <authorList>
            <person name="Srivastava M."/>
            <person name="Begovic E."/>
            <person name="Chapman J."/>
            <person name="Putnam N.H."/>
            <person name="Hellsten U."/>
            <person name="Kawashima T."/>
            <person name="Kuo A."/>
            <person name="Mitros T."/>
            <person name="Salamov A."/>
            <person name="Carpenter M.L."/>
            <person name="Signorovitch A.Y."/>
            <person name="Moreno M.A."/>
            <person name="Kamm K."/>
            <person name="Grimwood J."/>
            <person name="Schmutz J."/>
            <person name="Shapiro H."/>
            <person name="Grigoriev I.V."/>
            <person name="Buss L.W."/>
            <person name="Schierwater B."/>
            <person name="Dellaporta S.L."/>
            <person name="Rokhsar D.S."/>
        </authorList>
    </citation>
    <scope>NUCLEOTIDE SEQUENCE [LARGE SCALE GENOMIC DNA]</scope>
    <source>
        <strain evidence="9 10">Grell-BS-1999</strain>
    </source>
</reference>
<evidence type="ECO:0000313" key="9">
    <source>
        <dbReference type="EMBL" id="EDV22883.1"/>
    </source>
</evidence>
<dbReference type="OrthoDB" id="443634at2759"/>
<dbReference type="Proteomes" id="UP000009022">
    <property type="component" value="Unassembled WGS sequence"/>
</dbReference>
<dbReference type="PANTHER" id="PTHR12106">
    <property type="entry name" value="SORTILIN RELATED"/>
    <property type="match status" value="1"/>
</dbReference>
<dbReference type="Pfam" id="PF13359">
    <property type="entry name" value="DDE_Tnp_4"/>
    <property type="match status" value="1"/>
</dbReference>
<dbReference type="SMART" id="SM00602">
    <property type="entry name" value="VPS10"/>
    <property type="match status" value="1"/>
</dbReference>
<dbReference type="Gene3D" id="2.130.10.10">
    <property type="entry name" value="YVTN repeat-like/Quinoprotein amine dehydrogenase"/>
    <property type="match status" value="1"/>
</dbReference>
<evidence type="ECO:0000256" key="5">
    <source>
        <dbReference type="ARBA" id="ARBA00023136"/>
    </source>
</evidence>
<dbReference type="PhylomeDB" id="B3S306"/>
<feature type="domain" description="VPS10" evidence="8">
    <location>
        <begin position="108"/>
        <end position="715"/>
    </location>
</feature>
<evidence type="ECO:0000259" key="8">
    <source>
        <dbReference type="SMART" id="SM00602"/>
    </source>
</evidence>
<dbReference type="Pfam" id="PF15902">
    <property type="entry name" value="Sortilin-Vps10"/>
    <property type="match status" value="1"/>
</dbReference>
<dbReference type="InterPro" id="IPR015943">
    <property type="entry name" value="WD40/YVTN_repeat-like_dom_sf"/>
</dbReference>
<accession>B3S306</accession>
<dbReference type="SUPFAM" id="SSF110296">
    <property type="entry name" value="Oligoxyloglucan reducing end-specific cellobiohydrolase"/>
    <property type="match status" value="1"/>
</dbReference>
<dbReference type="KEGG" id="tad:TRIADDRAFT_58551"/>
<keyword evidence="3" id="KW-0479">Metal-binding</keyword>
<evidence type="ECO:0000256" key="4">
    <source>
        <dbReference type="ARBA" id="ARBA00022737"/>
    </source>
</evidence>
<dbReference type="GO" id="GO:0016020">
    <property type="term" value="C:membrane"/>
    <property type="evidence" value="ECO:0000318"/>
    <property type="project" value="GO_Central"/>
</dbReference>
<dbReference type="GO" id="GO:0005794">
    <property type="term" value="C:Golgi apparatus"/>
    <property type="evidence" value="ECO:0000318"/>
    <property type="project" value="GO_Central"/>
</dbReference>
<dbReference type="InParanoid" id="B3S306"/>
<comment type="cofactor">
    <cofactor evidence="1">
        <name>a divalent metal cation</name>
        <dbReference type="ChEBI" id="CHEBI:60240"/>
    </cofactor>
</comment>
<dbReference type="HOGENOM" id="CLU_326884_0_0_1"/>
<dbReference type="OMA" id="GEWHALK"/>
<dbReference type="eggNOG" id="KOG3511">
    <property type="taxonomic scope" value="Eukaryota"/>
</dbReference>
<dbReference type="GO" id="GO:0046872">
    <property type="term" value="F:metal ion binding"/>
    <property type="evidence" value="ECO:0007669"/>
    <property type="project" value="UniProtKB-KW"/>
</dbReference>
<dbReference type="InterPro" id="IPR031778">
    <property type="entry name" value="Sortilin_N"/>
</dbReference>
<dbReference type="AlphaFoldDB" id="B3S306"/>
<keyword evidence="5" id="KW-0472">Membrane</keyword>
<keyword evidence="6" id="KW-0325">Glycoprotein</keyword>
<dbReference type="STRING" id="10228.B3S306"/>
<dbReference type="GO" id="GO:0006892">
    <property type="term" value="P:post-Golgi vesicle-mediated transport"/>
    <property type="evidence" value="ECO:0000318"/>
    <property type="project" value="GO_Central"/>
</dbReference>
<dbReference type="InterPro" id="IPR050310">
    <property type="entry name" value="VPS10-sortilin"/>
</dbReference>
<protein>
    <recommendedName>
        <fullName evidence="8">VPS10 domain-containing protein</fullName>
    </recommendedName>
</protein>
<dbReference type="InterPro" id="IPR027806">
    <property type="entry name" value="HARBI1_dom"/>
</dbReference>
<dbReference type="InterPro" id="IPR006581">
    <property type="entry name" value="VPS10"/>
</dbReference>
<organism evidence="9 10">
    <name type="scientific">Trichoplax adhaerens</name>
    <name type="common">Trichoplax reptans</name>
    <dbReference type="NCBI Taxonomy" id="10228"/>
    <lineage>
        <taxon>Eukaryota</taxon>
        <taxon>Metazoa</taxon>
        <taxon>Placozoa</taxon>
        <taxon>Uniplacotomia</taxon>
        <taxon>Trichoplacea</taxon>
        <taxon>Trichoplacidae</taxon>
        <taxon>Trichoplax</taxon>
    </lineage>
</organism>
<evidence type="ECO:0000256" key="6">
    <source>
        <dbReference type="ARBA" id="ARBA00023180"/>
    </source>
</evidence>
<proteinExistence type="predicted"/>
<evidence type="ECO:0000256" key="1">
    <source>
        <dbReference type="ARBA" id="ARBA00001968"/>
    </source>
</evidence>
<evidence type="ECO:0000256" key="7">
    <source>
        <dbReference type="SAM" id="SignalP"/>
    </source>
</evidence>
<evidence type="ECO:0000313" key="10">
    <source>
        <dbReference type="Proteomes" id="UP000009022"/>
    </source>
</evidence>
<dbReference type="GeneID" id="6755961"/>
<dbReference type="PANTHER" id="PTHR12106:SF27">
    <property type="entry name" value="SORTILIN-RELATED RECEPTOR"/>
    <property type="match status" value="1"/>
</dbReference>
<dbReference type="Pfam" id="PF15901">
    <property type="entry name" value="Sortilin_C"/>
    <property type="match status" value="1"/>
</dbReference>
<name>B3S306_TRIAD</name>
<feature type="chain" id="PRO_5002798565" description="VPS10 domain-containing protein" evidence="7">
    <location>
        <begin position="21"/>
        <end position="881"/>
    </location>
</feature>
<keyword evidence="10" id="KW-1185">Reference proteome</keyword>
<dbReference type="RefSeq" id="XP_002114749.1">
    <property type="nucleotide sequence ID" value="XM_002114713.1"/>
</dbReference>
<dbReference type="EMBL" id="DS985248">
    <property type="protein sequence ID" value="EDV22883.1"/>
    <property type="molecule type" value="Genomic_DNA"/>
</dbReference>
<sequence>MNKRFNIAVVILALSSCVDMEVNTGQELETTEIQLNRSKWLQKSSNSIKRRTRSVEKSKLDNLTKIIESFDIDQLVTITKLNQSGPSISIYYTGERHNIIVILSKKYNSRLSPFRNRIFRSEDRGLSYDVIKPPERCRKLRKLYRNPHNGSKIIITCSHCRIILLSHNSAKTFTAVIKVPFNPVKLIFHPSPQYSTWLLGCDSRRKKLYISKNFGFSWNLIDTGVNRYFWGVPKVDIDPAIIYYEKASSKLTSNIYKYIIRTSTSILWQTSLTSILADSLIVKEKYVIALKKHGNNVRLYVSYDRKLFNLATLPSEMLLQGITVLDTSEDVITLAGHHSLYKSTHLYISNREGTHFHLSLSNLNVKIRSVNNHRIAFYKVHSQGGTYFANQNGENGIVTKITFNKGVTWQLINPPQNSFNGHCQDCQLPNCSLHIQLKRTSKLLIIRDIITSATVPGLILAAGNCGKSLNSLEQVLVISQDGGHTWKISSDYHYSYALLDYGSVIATSKSSLAYNRNGISILYSCNNGNQWHRLNIKNVTSVATFVVDNPDYQSLVLNMLSCNFSQHSIWSAITLDFSKIMRRYCNTNDYYTWKSGSYTRSNQHHCILGQVKSYRLRKNTSCCIHRAGYQGLLSTTACSCTQDDFTCNFGFRRINSNNSQNNYTCSVYPTSFNNNIKCNQTLPSIQLYRKLPADQCKKGIEKKLLQVKYYRCEQPNDQINISHLKIATSSESSTSTSINISSTYRIISNKNLALILVEVVVSDKYITENCGILDRLSPGDIILADRGFNIAESISSKGAVLITSNSAKGNNQLPAFDIERARKIAHITIQVERIIGLIRNKYKILQDVLPLTYFRVHNDIASIDKIVTFMKEYDDSVNLPS</sequence>
<dbReference type="InterPro" id="IPR031777">
    <property type="entry name" value="Sortilin_C"/>
</dbReference>
<dbReference type="Gene3D" id="2.10.70.80">
    <property type="match status" value="1"/>
</dbReference>
<evidence type="ECO:0000256" key="2">
    <source>
        <dbReference type="ARBA" id="ARBA00004370"/>
    </source>
</evidence>
<dbReference type="Gene3D" id="3.30.60.270">
    <property type="match status" value="1"/>
</dbReference>
<feature type="signal peptide" evidence="7">
    <location>
        <begin position="1"/>
        <end position="20"/>
    </location>
</feature>
<keyword evidence="7" id="KW-0732">Signal</keyword>
<gene>
    <name evidence="9" type="ORF">TRIADDRAFT_58551</name>
</gene>
<keyword evidence="4" id="KW-0677">Repeat</keyword>
<evidence type="ECO:0000256" key="3">
    <source>
        <dbReference type="ARBA" id="ARBA00022723"/>
    </source>
</evidence>
<dbReference type="CTD" id="6755961"/>
<comment type="subcellular location">
    <subcellularLocation>
        <location evidence="2">Membrane</location>
    </subcellularLocation>
</comment>